<evidence type="ECO:0000313" key="11">
    <source>
        <dbReference type="Proteomes" id="UP000504606"/>
    </source>
</evidence>
<comment type="subcellular location">
    <subcellularLocation>
        <location evidence="1">Membrane</location>
        <topology evidence="1">Multi-pass membrane protein</topology>
    </subcellularLocation>
</comment>
<evidence type="ECO:0000256" key="1">
    <source>
        <dbReference type="ARBA" id="ARBA00004141"/>
    </source>
</evidence>
<keyword evidence="4" id="KW-0109">Calcium transport</keyword>
<proteinExistence type="inferred from homology"/>
<keyword evidence="5 9" id="KW-0812">Transmembrane</keyword>
<dbReference type="GO" id="GO:0006874">
    <property type="term" value="P:intracellular calcium ion homeostasis"/>
    <property type="evidence" value="ECO:0007669"/>
    <property type="project" value="TreeGrafter"/>
</dbReference>
<gene>
    <name evidence="12" type="primary">LOC113218361</name>
</gene>
<sequence>MKTKICSALAASDVVPYGVSHMLRKHLSAAAVRYHQLRRARRKAFKWPVCWAVLVLLYALASDLATSAQSTTAATARERTAAPVSPTAESVRVTRSPTTTVEAAGGGGGKKQTGAKGGTTTPSPPAPTLHSHPTWRPKRANCTPPAIEQFPDPLIGPSARRHGGLIIHLFLAVYTFIGLAIVCDDYFVASLDRICEELKLSPDVAGATFMAAGSSAPELATVVIGVFFAKDDIGVSGVIGSAVFNIMFVISVTHFICLFCLGYGDMAVSNAVGSNVFDILVCLGLPWFIQTALIAPGSHVNVYSKGLTYSTLSLLSTVVFLVVATHLNGWKLDKKYGVILMLWYLAFISFASLYELNVFGDLNPPECPSTY</sequence>
<organism evidence="11 12">
    <name type="scientific">Frankliniella occidentalis</name>
    <name type="common">Western flower thrips</name>
    <name type="synonym">Euthrips occidentalis</name>
    <dbReference type="NCBI Taxonomy" id="133901"/>
    <lineage>
        <taxon>Eukaryota</taxon>
        <taxon>Metazoa</taxon>
        <taxon>Ecdysozoa</taxon>
        <taxon>Arthropoda</taxon>
        <taxon>Hexapoda</taxon>
        <taxon>Insecta</taxon>
        <taxon>Pterygota</taxon>
        <taxon>Neoptera</taxon>
        <taxon>Paraneoptera</taxon>
        <taxon>Thysanoptera</taxon>
        <taxon>Terebrantia</taxon>
        <taxon>Thripoidea</taxon>
        <taxon>Thripidae</taxon>
        <taxon>Frankliniella</taxon>
    </lineage>
</organism>
<feature type="transmembrane region" description="Helical" evidence="9">
    <location>
        <begin position="276"/>
        <end position="295"/>
    </location>
</feature>
<dbReference type="PANTHER" id="PTHR10846:SF74">
    <property type="entry name" value="SODIUM_POTASSIUM_CALCIUM EXCHANGER CG1090-RELATED"/>
    <property type="match status" value="1"/>
</dbReference>
<evidence type="ECO:0000256" key="4">
    <source>
        <dbReference type="ARBA" id="ARBA00022568"/>
    </source>
</evidence>
<feature type="transmembrane region" description="Helical" evidence="9">
    <location>
        <begin position="307"/>
        <end position="324"/>
    </location>
</feature>
<evidence type="ECO:0000256" key="2">
    <source>
        <dbReference type="ARBA" id="ARBA00005364"/>
    </source>
</evidence>
<keyword evidence="3" id="KW-0050">Antiport</keyword>
<feature type="transmembrane region" description="Helical" evidence="9">
    <location>
        <begin position="241"/>
        <end position="264"/>
    </location>
</feature>
<dbReference type="Pfam" id="PF01699">
    <property type="entry name" value="Na_Ca_ex"/>
    <property type="match status" value="2"/>
</dbReference>
<feature type="compositionally biased region" description="Low complexity" evidence="8">
    <location>
        <begin position="90"/>
        <end position="103"/>
    </location>
</feature>
<evidence type="ECO:0000256" key="7">
    <source>
        <dbReference type="ARBA" id="ARBA00023136"/>
    </source>
</evidence>
<evidence type="ECO:0000256" key="8">
    <source>
        <dbReference type="SAM" id="MobiDB-lite"/>
    </source>
</evidence>
<dbReference type="GO" id="GO:0005886">
    <property type="term" value="C:plasma membrane"/>
    <property type="evidence" value="ECO:0007669"/>
    <property type="project" value="TreeGrafter"/>
</dbReference>
<dbReference type="InterPro" id="IPR004837">
    <property type="entry name" value="NaCa_Exmemb"/>
</dbReference>
<accession>A0A9C6XU34</accession>
<dbReference type="RefSeq" id="XP_052131173.1">
    <property type="nucleotide sequence ID" value="XM_052275213.1"/>
</dbReference>
<feature type="domain" description="Sodium/calcium exchanger membrane region" evidence="10">
    <location>
        <begin position="261"/>
        <end position="351"/>
    </location>
</feature>
<feature type="transmembrane region" description="Helical" evidence="9">
    <location>
        <begin position="336"/>
        <end position="354"/>
    </location>
</feature>
<feature type="compositionally biased region" description="Gly residues" evidence="8">
    <location>
        <begin position="104"/>
        <end position="117"/>
    </location>
</feature>
<feature type="transmembrane region" description="Helical" evidence="9">
    <location>
        <begin position="165"/>
        <end position="183"/>
    </location>
</feature>
<keyword evidence="11" id="KW-1185">Reference proteome</keyword>
<keyword evidence="4" id="KW-0406">Ion transport</keyword>
<dbReference type="InterPro" id="IPR044880">
    <property type="entry name" value="NCX_ion-bd_dom_sf"/>
</dbReference>
<feature type="transmembrane region" description="Helical" evidence="9">
    <location>
        <begin position="204"/>
        <end position="229"/>
    </location>
</feature>
<feature type="transmembrane region" description="Helical" evidence="9">
    <location>
        <begin position="44"/>
        <end position="61"/>
    </location>
</feature>
<evidence type="ECO:0000256" key="6">
    <source>
        <dbReference type="ARBA" id="ARBA00022989"/>
    </source>
</evidence>
<name>A0A9C6XU34_FRAOC</name>
<dbReference type="KEGG" id="foc:113218361"/>
<dbReference type="OrthoDB" id="2127281at2759"/>
<dbReference type="InterPro" id="IPR004481">
    <property type="entry name" value="K/Na/Ca-exchanger"/>
</dbReference>
<keyword evidence="7 9" id="KW-0472">Membrane</keyword>
<dbReference type="PANTHER" id="PTHR10846">
    <property type="entry name" value="SODIUM/POTASSIUM/CALCIUM EXCHANGER"/>
    <property type="match status" value="1"/>
</dbReference>
<evidence type="ECO:0000256" key="9">
    <source>
        <dbReference type="SAM" id="Phobius"/>
    </source>
</evidence>
<feature type="region of interest" description="Disordered" evidence="8">
    <location>
        <begin position="74"/>
        <end position="143"/>
    </location>
</feature>
<keyword evidence="4" id="KW-0106">Calcium</keyword>
<reference evidence="12" key="1">
    <citation type="submission" date="2025-08" db="UniProtKB">
        <authorList>
            <consortium name="RefSeq"/>
        </authorList>
    </citation>
    <scope>IDENTIFICATION</scope>
    <source>
        <tissue evidence="12">Whole organism</tissue>
    </source>
</reference>
<dbReference type="GeneID" id="113218361"/>
<comment type="similarity">
    <text evidence="2">Belongs to the Ca(2+):cation antiporter (CaCA) (TC 2.A.19) family. SLC24A subfamily.</text>
</comment>
<dbReference type="Gene3D" id="1.20.1420.30">
    <property type="entry name" value="NCX, central ion-binding region"/>
    <property type="match status" value="2"/>
</dbReference>
<evidence type="ECO:0000259" key="10">
    <source>
        <dbReference type="Pfam" id="PF01699"/>
    </source>
</evidence>
<dbReference type="AlphaFoldDB" id="A0A9C6XU34"/>
<evidence type="ECO:0000256" key="3">
    <source>
        <dbReference type="ARBA" id="ARBA00022449"/>
    </source>
</evidence>
<dbReference type="Proteomes" id="UP000504606">
    <property type="component" value="Unplaced"/>
</dbReference>
<dbReference type="GO" id="GO:0005262">
    <property type="term" value="F:calcium channel activity"/>
    <property type="evidence" value="ECO:0007669"/>
    <property type="project" value="TreeGrafter"/>
</dbReference>
<protein>
    <submittedName>
        <fullName evidence="12">Probable sodium/potassium/calcium exchanger CG1090</fullName>
    </submittedName>
</protein>
<evidence type="ECO:0000256" key="5">
    <source>
        <dbReference type="ARBA" id="ARBA00022692"/>
    </source>
</evidence>
<keyword evidence="4" id="KW-0813">Transport</keyword>
<keyword evidence="6 9" id="KW-1133">Transmembrane helix</keyword>
<evidence type="ECO:0000313" key="12">
    <source>
        <dbReference type="RefSeq" id="XP_052131173.1"/>
    </source>
</evidence>
<feature type="domain" description="Sodium/calcium exchanger membrane region" evidence="10">
    <location>
        <begin position="169"/>
        <end position="256"/>
    </location>
</feature>
<dbReference type="GO" id="GO:0008273">
    <property type="term" value="F:calcium, potassium:sodium antiporter activity"/>
    <property type="evidence" value="ECO:0007669"/>
    <property type="project" value="TreeGrafter"/>
</dbReference>